<dbReference type="PANTHER" id="PTHR34047:SF8">
    <property type="entry name" value="PROTEIN YKFC"/>
    <property type="match status" value="1"/>
</dbReference>
<dbReference type="Proteomes" id="UP001321582">
    <property type="component" value="Chromosome"/>
</dbReference>
<dbReference type="InterPro" id="IPR051083">
    <property type="entry name" value="GrpII_Intron_Splice-Mob/Def"/>
</dbReference>
<dbReference type="InterPro" id="IPR000477">
    <property type="entry name" value="RT_dom"/>
</dbReference>
<dbReference type="Pfam" id="PF08388">
    <property type="entry name" value="GIIM"/>
    <property type="match status" value="1"/>
</dbReference>
<dbReference type="PANTHER" id="PTHR34047">
    <property type="entry name" value="NUCLEAR INTRON MATURASE 1, MITOCHONDRIAL-RELATED"/>
    <property type="match status" value="1"/>
</dbReference>
<dbReference type="KEGG" id="haby:HLVA_00500"/>
<accession>A0AAU9D0J6</accession>
<dbReference type="AlphaFoldDB" id="A0AAU9D0J6"/>
<evidence type="ECO:0000259" key="1">
    <source>
        <dbReference type="PROSITE" id="PS50878"/>
    </source>
</evidence>
<dbReference type="SUPFAM" id="SSF56672">
    <property type="entry name" value="DNA/RNA polymerases"/>
    <property type="match status" value="1"/>
</dbReference>
<dbReference type="Pfam" id="PF00078">
    <property type="entry name" value="RVT_1"/>
    <property type="match status" value="1"/>
</dbReference>
<gene>
    <name evidence="2" type="ORF">HLVA_00500</name>
</gene>
<protein>
    <recommendedName>
        <fullName evidence="1">Reverse transcriptase domain-containing protein</fullName>
    </recommendedName>
</protein>
<dbReference type="InterPro" id="IPR013597">
    <property type="entry name" value="Mat_intron_G2"/>
</dbReference>
<proteinExistence type="predicted"/>
<reference evidence="2 3" key="1">
    <citation type="submission" date="2022-11" db="EMBL/GenBank/DDBJ databases">
        <title>Haliovirga abyssi gen. nov., sp. nov., a mesophilic fermentative bacterium isolated from the Iheya North hydrothermal field and the proposal of Haliovirgaceae fam. nov.</title>
        <authorList>
            <person name="Miyazaki U."/>
            <person name="Tame A."/>
            <person name="Miyazaki J."/>
            <person name="Takai K."/>
            <person name="Sawayama S."/>
            <person name="Kitajima M."/>
            <person name="Okamoto A."/>
            <person name="Nakagawa S."/>
        </authorList>
    </citation>
    <scope>NUCLEOTIDE SEQUENCE [LARGE SCALE GENOMIC DNA]</scope>
    <source>
        <strain evidence="2 3">IC12</strain>
    </source>
</reference>
<evidence type="ECO:0000313" key="3">
    <source>
        <dbReference type="Proteomes" id="UP001321582"/>
    </source>
</evidence>
<feature type="domain" description="Reverse transcriptase" evidence="1">
    <location>
        <begin position="1"/>
        <end position="207"/>
    </location>
</feature>
<dbReference type="InterPro" id="IPR043502">
    <property type="entry name" value="DNA/RNA_pol_sf"/>
</dbReference>
<dbReference type="CDD" id="cd01651">
    <property type="entry name" value="RT_G2_intron"/>
    <property type="match status" value="1"/>
</dbReference>
<dbReference type="EMBL" id="AP027059">
    <property type="protein sequence ID" value="BDU49481.1"/>
    <property type="molecule type" value="Genomic_DNA"/>
</dbReference>
<evidence type="ECO:0000313" key="2">
    <source>
        <dbReference type="EMBL" id="BDU49481.1"/>
    </source>
</evidence>
<sequence>MFDRAMQALYSLALDPISESTADKNSYGFRKCRSTNDAADHIFKCLAKKDSAQWILEGDIKGCFDNINHKWIIDNIPLNKKILKQFLKAGFIYKKDVFPTKEGTPQGGIISPILANMTLDGIEKMIKLKYWTSPSGNSINRKYNSKNRINFIRYADDFVVTSRSKEILEDIKSMIKEFRETRGLEQSETKTLITHIDIGYDFLGFNFRKYKGKLLIQPSKKSIKNIVKKIKSVVKKHTTSNQDELIKSLNPIIRGWCNYHNSICSKLTYQKLDRHIFFYLWRWAKRRHQDKSKQWIKDKYWKTISTRDWIFSDGENKLMFATETKIIRHCLIKGNANPYLREYDDYY</sequence>
<dbReference type="PROSITE" id="PS50878">
    <property type="entry name" value="RT_POL"/>
    <property type="match status" value="1"/>
</dbReference>
<keyword evidence="3" id="KW-1185">Reference proteome</keyword>
<organism evidence="2 3">
    <name type="scientific">Haliovirga abyssi</name>
    <dbReference type="NCBI Taxonomy" id="2996794"/>
    <lineage>
        <taxon>Bacteria</taxon>
        <taxon>Fusobacteriati</taxon>
        <taxon>Fusobacteriota</taxon>
        <taxon>Fusobacteriia</taxon>
        <taxon>Fusobacteriales</taxon>
        <taxon>Haliovirgaceae</taxon>
        <taxon>Haliovirga</taxon>
    </lineage>
</organism>
<name>A0AAU9D0J6_9FUSO</name>